<dbReference type="Proteomes" id="UP000230833">
    <property type="component" value="Unassembled WGS sequence"/>
</dbReference>
<protein>
    <recommendedName>
        <fullName evidence="3">Aspartate kinase</fullName>
    </recommendedName>
</protein>
<dbReference type="AlphaFoldDB" id="A0A2H0RKM0"/>
<reference evidence="1 2" key="1">
    <citation type="submission" date="2017-09" db="EMBL/GenBank/DDBJ databases">
        <title>Depth-based differentiation of microbial function through sediment-hosted aquifers and enrichment of novel symbionts in the deep terrestrial subsurface.</title>
        <authorList>
            <person name="Probst A.J."/>
            <person name="Ladd B."/>
            <person name="Jarett J.K."/>
            <person name="Geller-Mcgrath D.E."/>
            <person name="Sieber C.M."/>
            <person name="Emerson J.B."/>
            <person name="Anantharaman K."/>
            <person name="Thomas B.C."/>
            <person name="Malmstrom R."/>
            <person name="Stieglmeier M."/>
            <person name="Klingl A."/>
            <person name="Woyke T."/>
            <person name="Ryan C.M."/>
            <person name="Banfield J.F."/>
        </authorList>
    </citation>
    <scope>NUCLEOTIDE SEQUENCE [LARGE SCALE GENOMIC DNA]</scope>
    <source>
        <strain evidence="1">CG10_big_fil_rev_8_21_14_0_10_45_14</strain>
    </source>
</reference>
<evidence type="ECO:0008006" key="3">
    <source>
        <dbReference type="Google" id="ProtNLM"/>
    </source>
</evidence>
<accession>A0A2H0RKM0</accession>
<evidence type="ECO:0000313" key="1">
    <source>
        <dbReference type="EMBL" id="PIR47038.1"/>
    </source>
</evidence>
<evidence type="ECO:0000313" key="2">
    <source>
        <dbReference type="Proteomes" id="UP000230833"/>
    </source>
</evidence>
<sequence length="220" mass="24211">MLKIHDAVRQILFDDEVALISLSLGYLNLSAYAKKVEGEVEKMTKKDVGVPSIVVSLSRIGSELGNVNPLIQDIEIENVTTKSPLSEIVFPKSPRFLSKLSSLYEEVKTTGADFLTMTLSTNEITVICSDRIKEAVIRHFGCKPTMDISGLASVGLSLDPKYYPMPNITYSLIRRIAVKRIALAETITSHTEIIFVLSQKYLAEIVGLFDVTGQAISSVD</sequence>
<comment type="caution">
    <text evidence="1">The sequence shown here is derived from an EMBL/GenBank/DDBJ whole genome shotgun (WGS) entry which is preliminary data.</text>
</comment>
<proteinExistence type="predicted"/>
<organism evidence="1 2">
    <name type="scientific">Candidatus Vogelbacteria bacterium CG10_big_fil_rev_8_21_14_0_10_45_14</name>
    <dbReference type="NCBI Taxonomy" id="1975042"/>
    <lineage>
        <taxon>Bacteria</taxon>
        <taxon>Candidatus Vogeliibacteriota</taxon>
    </lineage>
</organism>
<gene>
    <name evidence="1" type="ORF">COV07_01185</name>
</gene>
<name>A0A2H0RKM0_9BACT</name>
<dbReference type="EMBL" id="PCYL01000013">
    <property type="protein sequence ID" value="PIR47038.1"/>
    <property type="molecule type" value="Genomic_DNA"/>
</dbReference>